<evidence type="ECO:0000259" key="2">
    <source>
        <dbReference type="Pfam" id="PF26640"/>
    </source>
</evidence>
<dbReference type="PANTHER" id="PTHR10622:SF12">
    <property type="entry name" value="HET DOMAIN-CONTAINING PROTEIN"/>
    <property type="match status" value="1"/>
</dbReference>
<name>A0A0C3ALF3_9AGAM</name>
<keyword evidence="4" id="KW-1185">Reference proteome</keyword>
<organism evidence="3 4">
    <name type="scientific">Scleroderma citrinum Foug A</name>
    <dbReference type="NCBI Taxonomy" id="1036808"/>
    <lineage>
        <taxon>Eukaryota</taxon>
        <taxon>Fungi</taxon>
        <taxon>Dikarya</taxon>
        <taxon>Basidiomycota</taxon>
        <taxon>Agaricomycotina</taxon>
        <taxon>Agaricomycetes</taxon>
        <taxon>Agaricomycetidae</taxon>
        <taxon>Boletales</taxon>
        <taxon>Sclerodermatineae</taxon>
        <taxon>Sclerodermataceae</taxon>
        <taxon>Scleroderma</taxon>
    </lineage>
</organism>
<evidence type="ECO:0000259" key="1">
    <source>
        <dbReference type="Pfam" id="PF06985"/>
    </source>
</evidence>
<gene>
    <name evidence="3" type="ORF">SCLCIDRAFT_415292</name>
</gene>
<feature type="domain" description="DUF8212" evidence="2">
    <location>
        <begin position="241"/>
        <end position="263"/>
    </location>
</feature>
<proteinExistence type="predicted"/>
<dbReference type="Proteomes" id="UP000053989">
    <property type="component" value="Unassembled WGS sequence"/>
</dbReference>
<dbReference type="InterPro" id="IPR010730">
    <property type="entry name" value="HET"/>
</dbReference>
<dbReference type="InParanoid" id="A0A0C3ALF3"/>
<reference evidence="3 4" key="1">
    <citation type="submission" date="2014-04" db="EMBL/GenBank/DDBJ databases">
        <authorList>
            <consortium name="DOE Joint Genome Institute"/>
            <person name="Kuo A."/>
            <person name="Kohler A."/>
            <person name="Nagy L.G."/>
            <person name="Floudas D."/>
            <person name="Copeland A."/>
            <person name="Barry K.W."/>
            <person name="Cichocki N."/>
            <person name="Veneault-Fourrey C."/>
            <person name="LaButti K."/>
            <person name="Lindquist E.A."/>
            <person name="Lipzen A."/>
            <person name="Lundell T."/>
            <person name="Morin E."/>
            <person name="Murat C."/>
            <person name="Sun H."/>
            <person name="Tunlid A."/>
            <person name="Henrissat B."/>
            <person name="Grigoriev I.V."/>
            <person name="Hibbett D.S."/>
            <person name="Martin F."/>
            <person name="Nordberg H.P."/>
            <person name="Cantor M.N."/>
            <person name="Hua S.X."/>
        </authorList>
    </citation>
    <scope>NUCLEOTIDE SEQUENCE [LARGE SCALE GENOMIC DNA]</scope>
    <source>
        <strain evidence="3 4">Foug A</strain>
    </source>
</reference>
<sequence>MRLINSRAILHAEDSFNKRKKLDPKTEVLVELYGPQLYQNQYAILSHCWGVSDDEEREVMFKEMKKLTTMNKARRNEIRNRSGYKKILDTCTQAQKDHLDWVWIDTCCINKESSSELSEAINSMHQCVHRDEAKFGEFNGWPKWFSRGWTLQELVAPNLLHFFNKKWEHIGDKQRLASILNEITRIPTSILRHGMPSSCPSVAQIISWAADRRTTREEDRAYSLLGLLGVHLPMLYGEGKNAFRRLQLEIIRSSNDQSIFAWGWARKTGWTSSFLADDPSHFRDCGTVVKMERSDFITALQNDMSRDLLDLPLEQLRTFTVTNDGIQIWLPIKPFPSFPRLFQAKLACSSSDGPDPITIVLVCFEFSCHRYFGDFTPPSYAKTQFKQLLLPYQDGVNPSMFKFQLDYRLLLGDWLVQHMVNSDDMQLNSFTLSSTNDYASVVVRPRFEVRPGFEGSEGLSFAVVLGYRHGQLSVHIVWDHQHAQMAILGGPSACPFSSVNQGCQNHLWTKSVVEEHLYCDH</sequence>
<protein>
    <submittedName>
        <fullName evidence="3">Uncharacterized protein</fullName>
    </submittedName>
</protein>
<dbReference type="AlphaFoldDB" id="A0A0C3ALF3"/>
<dbReference type="EMBL" id="KN822020">
    <property type="protein sequence ID" value="KIM65777.1"/>
    <property type="molecule type" value="Genomic_DNA"/>
</dbReference>
<dbReference type="Pfam" id="PF06985">
    <property type="entry name" value="HET"/>
    <property type="match status" value="1"/>
</dbReference>
<dbReference type="PANTHER" id="PTHR10622">
    <property type="entry name" value="HET DOMAIN-CONTAINING PROTEIN"/>
    <property type="match status" value="1"/>
</dbReference>
<dbReference type="HOGENOM" id="CLU_000288_138_12_1"/>
<reference evidence="4" key="2">
    <citation type="submission" date="2015-01" db="EMBL/GenBank/DDBJ databases">
        <title>Evolutionary Origins and Diversification of the Mycorrhizal Mutualists.</title>
        <authorList>
            <consortium name="DOE Joint Genome Institute"/>
            <consortium name="Mycorrhizal Genomics Consortium"/>
            <person name="Kohler A."/>
            <person name="Kuo A."/>
            <person name="Nagy L.G."/>
            <person name="Floudas D."/>
            <person name="Copeland A."/>
            <person name="Barry K.W."/>
            <person name="Cichocki N."/>
            <person name="Veneault-Fourrey C."/>
            <person name="LaButti K."/>
            <person name="Lindquist E.A."/>
            <person name="Lipzen A."/>
            <person name="Lundell T."/>
            <person name="Morin E."/>
            <person name="Murat C."/>
            <person name="Riley R."/>
            <person name="Ohm R."/>
            <person name="Sun H."/>
            <person name="Tunlid A."/>
            <person name="Henrissat B."/>
            <person name="Grigoriev I.V."/>
            <person name="Hibbett D.S."/>
            <person name="Martin F."/>
        </authorList>
    </citation>
    <scope>NUCLEOTIDE SEQUENCE [LARGE SCALE GENOMIC DNA]</scope>
    <source>
        <strain evidence="4">Foug A</strain>
    </source>
</reference>
<evidence type="ECO:0000313" key="3">
    <source>
        <dbReference type="EMBL" id="KIM65777.1"/>
    </source>
</evidence>
<feature type="domain" description="Heterokaryon incompatibility" evidence="1">
    <location>
        <begin position="42"/>
        <end position="126"/>
    </location>
</feature>
<dbReference type="OrthoDB" id="2672031at2759"/>
<dbReference type="Pfam" id="PF26640">
    <property type="entry name" value="DUF8212"/>
    <property type="match status" value="1"/>
</dbReference>
<dbReference type="InterPro" id="IPR058525">
    <property type="entry name" value="DUF8212"/>
</dbReference>
<accession>A0A0C3ALF3</accession>
<dbReference type="STRING" id="1036808.A0A0C3ALF3"/>
<evidence type="ECO:0000313" key="4">
    <source>
        <dbReference type="Proteomes" id="UP000053989"/>
    </source>
</evidence>